<dbReference type="GO" id="GO:0071013">
    <property type="term" value="C:catalytic step 2 spliceosome"/>
    <property type="evidence" value="ECO:0007669"/>
    <property type="project" value="TreeGrafter"/>
</dbReference>
<dbReference type="InterPro" id="IPR011990">
    <property type="entry name" value="TPR-like_helical_dom_sf"/>
</dbReference>
<comment type="similarity">
    <text evidence="2">Belongs to the NRDE2 family.</text>
</comment>
<dbReference type="GO" id="GO:1902369">
    <property type="term" value="P:negative regulation of RNA catabolic process"/>
    <property type="evidence" value="ECO:0007669"/>
    <property type="project" value="TreeGrafter"/>
</dbReference>
<sequence>MYQHRDSKEDQYTFSKKSSDQLVVETANFFIDRKGDKQNLMFSKSNAYAVPTYRRWGGSIAGFDQSLEYLLNMSVRVDFILGAAPDWCIDRRATRKSRDVVLSRWRPMNDSSNRLGLGKVRYQDFKRLLREPPDVTLQKLQAGVSPTNDVNFIALSLPSDKELNSEHLLLNEDASFIEKTSQLNTRMRENPKDLSLWLELIGLQEELVKNQAQKGNIRMAVYEKQQSIYERALQELPENEKLLSGYMRTCQETWDTTALLTKWDRVLKTHSDSIDLWKQYLDYRQTNYSAFTVIGCLELYESCIDIVRRDDKIDIKLREEILLHVFSRACFMLAQSGFIERAIALYQAMIEFSCFCPPAFATQTYEQRVGMFESFWESEVPRFGEEGAVGWAATLMTNAADSVAMGLDGAPPEPSGKDDIELFANKEQQEEFYNWLPLRSADEDDLEDPYRAVLFDDVSTLMFNISLPANRNRLILGFLHFLSVHFDGGISSNHQFFQDPFLHCELAGPVASSFFWPSPPDGSQKSITDSSRLELPVMESDPFTVPIKTYPQSSSTMLGARPWFRKWTTADSQKVKADGYGRFEFIRNVLLQCSAMSAPIPDVLPLLLTFEKEFGIKSAQKTAKSLLKTDRMNLALWNTYAQLDVVRGKPAEARKVYETALMSYPSFPEAHRAEAPILYQMLAEMELEGGNAGKALTILVGFGLNEPTAGIENEDKPQPTKVLKARKGYAQRLEVLLAAAKGTSIEQSERILLHTLNCYALTEYLSQGLDEAQRVFEQVLESLQARTSDGETQSAAVLEEVIFEDYIRLIHRHATSGAAFKPALMRDVAERALKRFPCNIVLLTMYGWNEARTKIDNRVRRLLNAQLASKPSHVLWTFAIWAELHQRQTYNVNIVRSLFEDAVECPSSKHSVSLWYLYIEFEIREGNVSKAKALFFRAIQQCPWCKDLYMLPFRVLRSVFDDDELMDIINLMEEKELRVRGTI</sequence>
<dbReference type="InterPro" id="IPR013633">
    <property type="entry name" value="NRDE-2"/>
</dbReference>
<proteinExistence type="inferred from homology"/>
<dbReference type="Proteomes" id="UP000318582">
    <property type="component" value="Unassembled WGS sequence"/>
</dbReference>
<evidence type="ECO:0000313" key="4">
    <source>
        <dbReference type="EMBL" id="TPX57796.1"/>
    </source>
</evidence>
<dbReference type="SUPFAM" id="SSF48452">
    <property type="entry name" value="TPR-like"/>
    <property type="match status" value="3"/>
</dbReference>
<dbReference type="Pfam" id="PF08424">
    <property type="entry name" value="NRDE-2"/>
    <property type="match status" value="1"/>
</dbReference>
<dbReference type="STRING" id="109895.A0A507E1V3"/>
<dbReference type="PANTHER" id="PTHR13471">
    <property type="entry name" value="TETRATRICOPEPTIDE-LIKE HELICAL"/>
    <property type="match status" value="1"/>
</dbReference>
<reference evidence="4 5" key="1">
    <citation type="journal article" date="2019" name="Sci. Rep.">
        <title>Comparative genomics of chytrid fungi reveal insights into the obligate biotrophic and pathogenic lifestyle of Synchytrium endobioticum.</title>
        <authorList>
            <person name="van de Vossenberg B.T.L.H."/>
            <person name="Warris S."/>
            <person name="Nguyen H.D.T."/>
            <person name="van Gent-Pelzer M.P.E."/>
            <person name="Joly D.L."/>
            <person name="van de Geest H.C."/>
            <person name="Bonants P.J.M."/>
            <person name="Smith D.S."/>
            <person name="Levesque C.A."/>
            <person name="van der Lee T.A.J."/>
        </authorList>
    </citation>
    <scope>NUCLEOTIDE SEQUENCE [LARGE SCALE GENOMIC DNA]</scope>
    <source>
        <strain evidence="4 5">CBS 809.83</strain>
    </source>
</reference>
<evidence type="ECO:0000256" key="3">
    <source>
        <dbReference type="ARBA" id="ARBA00023242"/>
    </source>
</evidence>
<keyword evidence="5" id="KW-1185">Reference proteome</keyword>
<evidence type="ECO:0000313" key="5">
    <source>
        <dbReference type="Proteomes" id="UP000318582"/>
    </source>
</evidence>
<accession>A0A507E1V3</accession>
<dbReference type="EMBL" id="QEAQ01000047">
    <property type="protein sequence ID" value="TPX57796.1"/>
    <property type="molecule type" value="Genomic_DNA"/>
</dbReference>
<comment type="subcellular location">
    <subcellularLocation>
        <location evidence="1">Nucleus</location>
    </subcellularLocation>
</comment>
<dbReference type="InterPro" id="IPR003107">
    <property type="entry name" value="HAT"/>
</dbReference>
<gene>
    <name evidence="4" type="ORF">PhCBS80983_g03570</name>
</gene>
<evidence type="ECO:0008006" key="6">
    <source>
        <dbReference type="Google" id="ProtNLM"/>
    </source>
</evidence>
<name>A0A507E1V3_9FUNG</name>
<organism evidence="4 5">
    <name type="scientific">Powellomyces hirtus</name>
    <dbReference type="NCBI Taxonomy" id="109895"/>
    <lineage>
        <taxon>Eukaryota</taxon>
        <taxon>Fungi</taxon>
        <taxon>Fungi incertae sedis</taxon>
        <taxon>Chytridiomycota</taxon>
        <taxon>Chytridiomycota incertae sedis</taxon>
        <taxon>Chytridiomycetes</taxon>
        <taxon>Spizellomycetales</taxon>
        <taxon>Powellomycetaceae</taxon>
        <taxon>Powellomyces</taxon>
    </lineage>
</organism>
<dbReference type="SMART" id="SM00386">
    <property type="entry name" value="HAT"/>
    <property type="match status" value="5"/>
</dbReference>
<evidence type="ECO:0000256" key="2">
    <source>
        <dbReference type="ARBA" id="ARBA00009265"/>
    </source>
</evidence>
<comment type="caution">
    <text evidence="4">The sequence shown here is derived from an EMBL/GenBank/DDBJ whole genome shotgun (WGS) entry which is preliminary data.</text>
</comment>
<dbReference type="Pfam" id="PF23240">
    <property type="entry name" value="HAT_PRP39_N"/>
    <property type="match status" value="1"/>
</dbReference>
<dbReference type="PANTHER" id="PTHR13471:SF0">
    <property type="entry name" value="NUCLEAR EXOSOME REGULATOR NRDE2"/>
    <property type="match status" value="1"/>
</dbReference>
<dbReference type="Gene3D" id="1.25.40.10">
    <property type="entry name" value="Tetratricopeptide repeat domain"/>
    <property type="match status" value="3"/>
</dbReference>
<evidence type="ECO:0000256" key="1">
    <source>
        <dbReference type="ARBA" id="ARBA00004123"/>
    </source>
</evidence>
<keyword evidence="3" id="KW-0539">Nucleus</keyword>
<dbReference type="AlphaFoldDB" id="A0A507E1V3"/>
<dbReference type="GO" id="GO:0006396">
    <property type="term" value="P:RNA processing"/>
    <property type="evidence" value="ECO:0007669"/>
    <property type="project" value="InterPro"/>
</dbReference>
<dbReference type="GO" id="GO:0031048">
    <property type="term" value="P:regulatory ncRNA-mediated heterochromatin formation"/>
    <property type="evidence" value="ECO:0007669"/>
    <property type="project" value="TreeGrafter"/>
</dbReference>
<protein>
    <recommendedName>
        <fullName evidence="6">Suppressor of forked domain-containing protein</fullName>
    </recommendedName>
</protein>